<dbReference type="AlphaFoldDB" id="A0AA37QB10"/>
<dbReference type="RefSeq" id="WP_284350839.1">
    <property type="nucleotide sequence ID" value="NZ_BRXS01000004.1"/>
</dbReference>
<sequence>MTLNDRQRLALAIVAPLLDAAPDGRAETTLLEERLAAEIPRGSRGLAKMLLTQLGKKGAITFRWVNASFRVELLPAGREALGAGGR</sequence>
<evidence type="ECO:0000313" key="1">
    <source>
        <dbReference type="EMBL" id="GLC26386.1"/>
    </source>
</evidence>
<keyword evidence="2" id="KW-1185">Reference proteome</keyword>
<protein>
    <submittedName>
        <fullName evidence="1">Uncharacterized protein</fullName>
    </submittedName>
</protein>
<organism evidence="1 2">
    <name type="scientific">Roseisolibacter agri</name>
    <dbReference type="NCBI Taxonomy" id="2014610"/>
    <lineage>
        <taxon>Bacteria</taxon>
        <taxon>Pseudomonadati</taxon>
        <taxon>Gemmatimonadota</taxon>
        <taxon>Gemmatimonadia</taxon>
        <taxon>Gemmatimonadales</taxon>
        <taxon>Gemmatimonadaceae</taxon>
        <taxon>Roseisolibacter</taxon>
    </lineage>
</organism>
<proteinExistence type="predicted"/>
<accession>A0AA37QB10</accession>
<gene>
    <name evidence="1" type="ORF">rosag_28990</name>
</gene>
<dbReference type="Proteomes" id="UP001161325">
    <property type="component" value="Unassembled WGS sequence"/>
</dbReference>
<dbReference type="EMBL" id="BRXS01000004">
    <property type="protein sequence ID" value="GLC26386.1"/>
    <property type="molecule type" value="Genomic_DNA"/>
</dbReference>
<comment type="caution">
    <text evidence="1">The sequence shown here is derived from an EMBL/GenBank/DDBJ whole genome shotgun (WGS) entry which is preliminary data.</text>
</comment>
<evidence type="ECO:0000313" key="2">
    <source>
        <dbReference type="Proteomes" id="UP001161325"/>
    </source>
</evidence>
<reference evidence="1" key="1">
    <citation type="submission" date="2022-08" db="EMBL/GenBank/DDBJ databases">
        <title>Draft genome sequencing of Roseisolibacter agri AW1220.</title>
        <authorList>
            <person name="Tobiishi Y."/>
            <person name="Tonouchi A."/>
        </authorList>
    </citation>
    <scope>NUCLEOTIDE SEQUENCE</scope>
    <source>
        <strain evidence="1">AW1220</strain>
    </source>
</reference>
<name>A0AA37QB10_9BACT</name>